<comment type="caution">
    <text evidence="2">The sequence shown here is derived from an EMBL/GenBank/DDBJ whole genome shotgun (WGS) entry which is preliminary data.</text>
</comment>
<dbReference type="Gene3D" id="1.10.260.40">
    <property type="entry name" value="lambda repressor-like DNA-binding domains"/>
    <property type="match status" value="1"/>
</dbReference>
<name>A0A0P9QVF6_PSECA</name>
<evidence type="ECO:0000313" key="4">
    <source>
        <dbReference type="Proteomes" id="UP000050564"/>
    </source>
</evidence>
<evidence type="ECO:0000313" key="3">
    <source>
        <dbReference type="EMBL" id="RMN42626.1"/>
    </source>
</evidence>
<dbReference type="PATRIC" id="fig|86840.3.peg.5476"/>
<dbReference type="AlphaFoldDB" id="A0A0P9QVF6"/>
<dbReference type="Proteomes" id="UP000281372">
    <property type="component" value="Unassembled WGS sequence"/>
</dbReference>
<sequence>MDFNEAVGLAVQALRLSKGLTQKDFLGVLSIQYLSDIERGKRTPSIAVLAQICERLEVHEAVPVIMAKHFMRPLETLTHTLQEIERQLYVAGFIDPGSYA</sequence>
<dbReference type="Proteomes" id="UP000050564">
    <property type="component" value="Unassembled WGS sequence"/>
</dbReference>
<dbReference type="PROSITE" id="PS50943">
    <property type="entry name" value="HTH_CROC1"/>
    <property type="match status" value="1"/>
</dbReference>
<dbReference type="EMBL" id="RBOW01000021">
    <property type="protein sequence ID" value="RMN42626.1"/>
    <property type="molecule type" value="Genomic_DNA"/>
</dbReference>
<dbReference type="InterPro" id="IPR001387">
    <property type="entry name" value="Cro/C1-type_HTH"/>
</dbReference>
<feature type="domain" description="HTH cro/C1-type" evidence="1">
    <location>
        <begin position="11"/>
        <end position="62"/>
    </location>
</feature>
<evidence type="ECO:0000259" key="1">
    <source>
        <dbReference type="PROSITE" id="PS50943"/>
    </source>
</evidence>
<gene>
    <name evidence="2" type="ORF">ALO81_03731</name>
    <name evidence="3" type="ORF">ALQ64_03805</name>
</gene>
<evidence type="ECO:0000313" key="2">
    <source>
        <dbReference type="EMBL" id="KPW74889.1"/>
    </source>
</evidence>
<organism evidence="2 4">
    <name type="scientific">Pseudomonas cannabina</name>
    <dbReference type="NCBI Taxonomy" id="86840"/>
    <lineage>
        <taxon>Bacteria</taxon>
        <taxon>Pseudomonadati</taxon>
        <taxon>Pseudomonadota</taxon>
        <taxon>Gammaproteobacteria</taxon>
        <taxon>Pseudomonadales</taxon>
        <taxon>Pseudomonadaceae</taxon>
        <taxon>Pseudomonas</taxon>
    </lineage>
</organism>
<dbReference type="GO" id="GO:0003677">
    <property type="term" value="F:DNA binding"/>
    <property type="evidence" value="ECO:0007669"/>
    <property type="project" value="InterPro"/>
</dbReference>
<dbReference type="SUPFAM" id="SSF47413">
    <property type="entry name" value="lambda repressor-like DNA-binding domains"/>
    <property type="match status" value="1"/>
</dbReference>
<accession>A0A0P9QVF6</accession>
<dbReference type="InterPro" id="IPR010982">
    <property type="entry name" value="Lambda_DNA-bd_dom_sf"/>
</dbReference>
<protein>
    <recommendedName>
        <fullName evidence="1">HTH cro/C1-type domain-containing protein</fullName>
    </recommendedName>
</protein>
<dbReference type="SMART" id="SM00530">
    <property type="entry name" value="HTH_XRE"/>
    <property type="match status" value="1"/>
</dbReference>
<dbReference type="CDD" id="cd00093">
    <property type="entry name" value="HTH_XRE"/>
    <property type="match status" value="1"/>
</dbReference>
<dbReference type="Pfam" id="PF01381">
    <property type="entry name" value="HTH_3"/>
    <property type="match status" value="1"/>
</dbReference>
<reference evidence="3 5" key="2">
    <citation type="submission" date="2018-08" db="EMBL/GenBank/DDBJ databases">
        <title>Recombination of ecologically and evolutionarily significant loci maintains genetic cohesion in the Pseudomonas syringae species complex.</title>
        <authorList>
            <person name="Dillon M."/>
            <person name="Thakur S."/>
            <person name="Almeida R.N.D."/>
            <person name="Weir B.S."/>
            <person name="Guttman D.S."/>
        </authorList>
    </citation>
    <scope>NUCLEOTIDE SEQUENCE [LARGE SCALE GENOMIC DNA]</scope>
    <source>
        <strain evidence="3 5">ICMP 2821</strain>
    </source>
</reference>
<dbReference type="RefSeq" id="WP_054999868.1">
    <property type="nucleotide sequence ID" value="NZ_FNKU01000001.1"/>
</dbReference>
<reference evidence="2 4" key="1">
    <citation type="submission" date="2015-09" db="EMBL/GenBank/DDBJ databases">
        <title>Genome announcement of multiple Pseudomonas syringae strains.</title>
        <authorList>
            <person name="Thakur S."/>
            <person name="Wang P.W."/>
            <person name="Gong Y."/>
            <person name="Weir B.S."/>
            <person name="Guttman D.S."/>
        </authorList>
    </citation>
    <scope>NUCLEOTIDE SEQUENCE [LARGE SCALE GENOMIC DNA]</scope>
    <source>
        <strain evidence="2 4">ICMP2823</strain>
    </source>
</reference>
<dbReference type="EMBL" id="LJPX01000271">
    <property type="protein sequence ID" value="KPW74889.1"/>
    <property type="molecule type" value="Genomic_DNA"/>
</dbReference>
<evidence type="ECO:0000313" key="5">
    <source>
        <dbReference type="Proteomes" id="UP000281372"/>
    </source>
</evidence>
<proteinExistence type="predicted"/>